<evidence type="ECO:0000313" key="3">
    <source>
        <dbReference type="Proteomes" id="UP000243525"/>
    </source>
</evidence>
<evidence type="ECO:0000259" key="1">
    <source>
        <dbReference type="Pfam" id="PF13472"/>
    </source>
</evidence>
<dbReference type="Proteomes" id="UP000243525">
    <property type="component" value="Unassembled WGS sequence"/>
</dbReference>
<dbReference type="Gene3D" id="2.60.120.1360">
    <property type="match status" value="1"/>
</dbReference>
<evidence type="ECO:0000313" key="2">
    <source>
        <dbReference type="EMBL" id="PTN08804.1"/>
    </source>
</evidence>
<dbReference type="Gene3D" id="3.40.50.1110">
    <property type="entry name" value="SGNH hydrolase"/>
    <property type="match status" value="1"/>
</dbReference>
<accession>A0A2T5C292</accession>
<reference evidence="2 3" key="1">
    <citation type="submission" date="2018-04" db="EMBL/GenBank/DDBJ databases">
        <title>Genomic Encyclopedia of Archaeal and Bacterial Type Strains, Phase II (KMG-II): from individual species to whole genera.</title>
        <authorList>
            <person name="Goeker M."/>
        </authorList>
    </citation>
    <scope>NUCLEOTIDE SEQUENCE [LARGE SCALE GENOMIC DNA]</scope>
    <source>
        <strain evidence="2 3">DSM 28823</strain>
    </source>
</reference>
<dbReference type="GO" id="GO:0016788">
    <property type="term" value="F:hydrolase activity, acting on ester bonds"/>
    <property type="evidence" value="ECO:0007669"/>
    <property type="project" value="UniProtKB-ARBA"/>
</dbReference>
<dbReference type="EMBL" id="QAAD01000007">
    <property type="protein sequence ID" value="PTN08804.1"/>
    <property type="molecule type" value="Genomic_DNA"/>
</dbReference>
<keyword evidence="2" id="KW-0378">Hydrolase</keyword>
<dbReference type="OrthoDB" id="9810515at2"/>
<dbReference type="InterPro" id="IPR036514">
    <property type="entry name" value="SGNH_hydro_sf"/>
</dbReference>
<dbReference type="RefSeq" id="WP_107822192.1">
    <property type="nucleotide sequence ID" value="NZ_OY782574.1"/>
</dbReference>
<dbReference type="AlphaFoldDB" id="A0A2T5C292"/>
<gene>
    <name evidence="2" type="ORF">C8N47_107164</name>
</gene>
<sequence>MKPFRAFLFLSSVLILLFLVSLYRMQANQEEKFVLTPVPQLTHAVSTPLQQTSPPGKLIPDTAVAPAGANEADSLLPGPALKPQLPATYTSELEYAATDSIRLAALAHKLGQLSSNKEQVRIIYYGDSQIEGDQITSALRQKLQQHYGGHGPGLIAGAPYYNPAHQLIMTTSDNWKMIPIKAMGQRNKSVLFQNSLALAPQQHDCWFRINRLKFLNPQSDYQQVRLFYYANDSVRISCSNAARPVFEKQSAPTLATSNIELDFDQTPKELTIQFTAKDSLWIAGLSLDSPWGVFVDNIALRGQAFPPFSKGNKAELKAMMDQLTPDLFILQFGVNVVPYFTATNRSFGRHLSDQVQIIRELCPHTPIIIVGVSDMAKRENGEFRSYANIAQIKQVQRAVAQANQCLFWDLEAFMGGSGSMIRWVNSEPPLGRKDYIHFSQRGGEKIGNEIARLLISEFDNQQQLAWTNN</sequence>
<dbReference type="InterPro" id="IPR013830">
    <property type="entry name" value="SGNH_hydro"/>
</dbReference>
<keyword evidence="3" id="KW-1185">Reference proteome</keyword>
<comment type="caution">
    <text evidence="2">The sequence shown here is derived from an EMBL/GenBank/DDBJ whole genome shotgun (WGS) entry which is preliminary data.</text>
</comment>
<dbReference type="Pfam" id="PF13472">
    <property type="entry name" value="Lipase_GDSL_2"/>
    <property type="match status" value="1"/>
</dbReference>
<feature type="domain" description="SGNH hydrolase-type esterase" evidence="1">
    <location>
        <begin position="319"/>
        <end position="442"/>
    </location>
</feature>
<proteinExistence type="predicted"/>
<protein>
    <submittedName>
        <fullName evidence="2">GDSL-like lipase/acylhydrolase family protein</fullName>
    </submittedName>
</protein>
<name>A0A2T5C292_9BACT</name>
<dbReference type="SUPFAM" id="SSF52266">
    <property type="entry name" value="SGNH hydrolase"/>
    <property type="match status" value="1"/>
</dbReference>
<organism evidence="2 3">
    <name type="scientific">Mangrovibacterium marinum</name>
    <dbReference type="NCBI Taxonomy" id="1639118"/>
    <lineage>
        <taxon>Bacteria</taxon>
        <taxon>Pseudomonadati</taxon>
        <taxon>Bacteroidota</taxon>
        <taxon>Bacteroidia</taxon>
        <taxon>Marinilabiliales</taxon>
        <taxon>Prolixibacteraceae</taxon>
        <taxon>Mangrovibacterium</taxon>
    </lineage>
</organism>